<evidence type="ECO:0000259" key="14">
    <source>
        <dbReference type="PROSITE" id="PS51352"/>
    </source>
</evidence>
<dbReference type="InterPro" id="IPR000866">
    <property type="entry name" value="AhpC/TSA"/>
</dbReference>
<dbReference type="InterPro" id="IPR024706">
    <property type="entry name" value="Peroxiredoxin_AhpC-typ"/>
</dbReference>
<evidence type="ECO:0000256" key="7">
    <source>
        <dbReference type="ARBA" id="ARBA00023157"/>
    </source>
</evidence>
<dbReference type="RefSeq" id="WP_006997100.1">
    <property type="nucleotide sequence ID" value="NZ_CH724130.1"/>
</dbReference>
<evidence type="ECO:0000256" key="5">
    <source>
        <dbReference type="ARBA" id="ARBA00022862"/>
    </source>
</evidence>
<evidence type="ECO:0000256" key="13">
    <source>
        <dbReference type="PIRSR" id="PIRSR000239-1"/>
    </source>
</evidence>
<dbReference type="InterPro" id="IPR036249">
    <property type="entry name" value="Thioredoxin-like_sf"/>
</dbReference>
<evidence type="ECO:0000313" key="15">
    <source>
        <dbReference type="EMBL" id="EAS84513.1"/>
    </source>
</evidence>
<evidence type="ECO:0000256" key="12">
    <source>
        <dbReference type="ARBA" id="ARBA00049091"/>
    </source>
</evidence>
<sequence>MFKINSKAPLFKLNSTDGEIYSLKDSLGKYVVLYFYPKDDTPGCTIETNDFNKLLPKFKKLNCEIFGISKDDLKSHHKFKEKFKIKFDLLSDVELNILKKYKVWAKKKFMGREFMGIVRTTFLIDPNGKIVKIWDNVKVKDHAKEVFDTLKNSRN</sequence>
<dbReference type="Proteomes" id="UP000005306">
    <property type="component" value="Unassembled WGS sequence"/>
</dbReference>
<organism evidence="15 16">
    <name type="scientific">Pelagibacter ubique (strain HTCC1002)</name>
    <dbReference type="NCBI Taxonomy" id="314261"/>
    <lineage>
        <taxon>Bacteria</taxon>
        <taxon>Pseudomonadati</taxon>
        <taxon>Pseudomonadota</taxon>
        <taxon>Alphaproteobacteria</taxon>
        <taxon>Candidatus Pelagibacterales</taxon>
        <taxon>Candidatus Pelagibacteraceae</taxon>
        <taxon>Candidatus Pelagibacter</taxon>
    </lineage>
</organism>
<keyword evidence="8" id="KW-0676">Redox-active center</keyword>
<comment type="function">
    <text evidence="1">Thiol-specific peroxidase that catalyzes the reduction of hydrogen peroxide and organic hydroperoxides to water and alcohols, respectively. Plays a role in cell protection against oxidative stress by detoxifying peroxides and as sensor of hydrogen peroxide-mediated signaling events.</text>
</comment>
<evidence type="ECO:0000256" key="2">
    <source>
        <dbReference type="ARBA" id="ARBA00011245"/>
    </source>
</evidence>
<evidence type="ECO:0000256" key="11">
    <source>
        <dbReference type="ARBA" id="ARBA00042639"/>
    </source>
</evidence>
<dbReference type="InterPro" id="IPR050924">
    <property type="entry name" value="Peroxiredoxin_BCP/PrxQ"/>
</dbReference>
<dbReference type="PIRSF" id="PIRSF000239">
    <property type="entry name" value="AHPC"/>
    <property type="match status" value="1"/>
</dbReference>
<name>Q1V2L5_PELU1</name>
<dbReference type="EMBL" id="AAPV01000001">
    <property type="protein sequence ID" value="EAS84513.1"/>
    <property type="molecule type" value="Genomic_DNA"/>
</dbReference>
<comment type="catalytic activity">
    <reaction evidence="12">
        <text>a hydroperoxide + [thioredoxin]-dithiol = an alcohol + [thioredoxin]-disulfide + H2O</text>
        <dbReference type="Rhea" id="RHEA:62620"/>
        <dbReference type="Rhea" id="RHEA-COMP:10698"/>
        <dbReference type="Rhea" id="RHEA-COMP:10700"/>
        <dbReference type="ChEBI" id="CHEBI:15377"/>
        <dbReference type="ChEBI" id="CHEBI:29950"/>
        <dbReference type="ChEBI" id="CHEBI:30879"/>
        <dbReference type="ChEBI" id="CHEBI:35924"/>
        <dbReference type="ChEBI" id="CHEBI:50058"/>
        <dbReference type="EC" id="1.11.1.24"/>
    </reaction>
</comment>
<dbReference type="FunFam" id="3.40.30.10:FF:000007">
    <property type="entry name" value="Thioredoxin-dependent thiol peroxidase"/>
    <property type="match status" value="1"/>
</dbReference>
<comment type="similarity">
    <text evidence="10">Belongs to the peroxiredoxin family. BCP/PrxQ subfamily.</text>
</comment>
<dbReference type="PANTHER" id="PTHR42801:SF4">
    <property type="entry name" value="AHPC_TSA FAMILY PROTEIN"/>
    <property type="match status" value="1"/>
</dbReference>
<protein>
    <recommendedName>
        <fullName evidence="3">thioredoxin-dependent peroxiredoxin</fullName>
        <ecNumber evidence="3">1.11.1.24</ecNumber>
    </recommendedName>
    <alternativeName>
        <fullName evidence="9">Thioredoxin peroxidase</fullName>
    </alternativeName>
    <alternativeName>
        <fullName evidence="11">Thioredoxin-dependent peroxiredoxin Bcp</fullName>
    </alternativeName>
</protein>
<comment type="subunit">
    <text evidence="2">Monomer.</text>
</comment>
<dbReference type="GO" id="GO:0008379">
    <property type="term" value="F:thioredoxin peroxidase activity"/>
    <property type="evidence" value="ECO:0007669"/>
    <property type="project" value="TreeGrafter"/>
</dbReference>
<dbReference type="CDD" id="cd03017">
    <property type="entry name" value="PRX_BCP"/>
    <property type="match status" value="1"/>
</dbReference>
<dbReference type="GO" id="GO:0045454">
    <property type="term" value="P:cell redox homeostasis"/>
    <property type="evidence" value="ECO:0007669"/>
    <property type="project" value="TreeGrafter"/>
</dbReference>
<keyword evidence="6" id="KW-0560">Oxidoreductase</keyword>
<dbReference type="Gene3D" id="3.40.30.10">
    <property type="entry name" value="Glutaredoxin"/>
    <property type="match status" value="1"/>
</dbReference>
<dbReference type="PROSITE" id="PS51352">
    <property type="entry name" value="THIOREDOXIN_2"/>
    <property type="match status" value="1"/>
</dbReference>
<dbReference type="SUPFAM" id="SSF52833">
    <property type="entry name" value="Thioredoxin-like"/>
    <property type="match status" value="1"/>
</dbReference>
<feature type="active site" description="Cysteine sulfenic acid (-SOH) intermediate; for peroxidase activity" evidence="13">
    <location>
        <position position="44"/>
    </location>
</feature>
<dbReference type="EC" id="1.11.1.24" evidence="3"/>
<dbReference type="GO" id="GO:0034599">
    <property type="term" value="P:cellular response to oxidative stress"/>
    <property type="evidence" value="ECO:0007669"/>
    <property type="project" value="TreeGrafter"/>
</dbReference>
<keyword evidence="4" id="KW-0575">Peroxidase</keyword>
<evidence type="ECO:0000256" key="8">
    <source>
        <dbReference type="ARBA" id="ARBA00023284"/>
    </source>
</evidence>
<dbReference type="HOGENOM" id="CLU_042529_14_1_5"/>
<evidence type="ECO:0000256" key="4">
    <source>
        <dbReference type="ARBA" id="ARBA00022559"/>
    </source>
</evidence>
<evidence type="ECO:0000256" key="6">
    <source>
        <dbReference type="ARBA" id="ARBA00023002"/>
    </source>
</evidence>
<evidence type="ECO:0000256" key="10">
    <source>
        <dbReference type="ARBA" id="ARBA00038489"/>
    </source>
</evidence>
<evidence type="ECO:0000256" key="1">
    <source>
        <dbReference type="ARBA" id="ARBA00003330"/>
    </source>
</evidence>
<proteinExistence type="inferred from homology"/>
<keyword evidence="5" id="KW-0049">Antioxidant</keyword>
<comment type="caution">
    <text evidence="15">The sequence shown here is derived from an EMBL/GenBank/DDBJ whole genome shotgun (WGS) entry which is preliminary data.</text>
</comment>
<evidence type="ECO:0000256" key="9">
    <source>
        <dbReference type="ARBA" id="ARBA00032824"/>
    </source>
</evidence>
<dbReference type="GO" id="GO:0005737">
    <property type="term" value="C:cytoplasm"/>
    <property type="evidence" value="ECO:0007669"/>
    <property type="project" value="TreeGrafter"/>
</dbReference>
<dbReference type="NCBIfam" id="NF006960">
    <property type="entry name" value="PRK09437.1"/>
    <property type="match status" value="1"/>
</dbReference>
<dbReference type="InterPro" id="IPR013766">
    <property type="entry name" value="Thioredoxin_domain"/>
</dbReference>
<reference evidence="15 16" key="1">
    <citation type="submission" date="2006-04" db="EMBL/GenBank/DDBJ databases">
        <authorList>
            <person name="Giovannoni S.J."/>
            <person name="Cho J.-C."/>
            <person name="Ferriera S."/>
            <person name="Johnson J."/>
            <person name="Kravitz S."/>
            <person name="Halpern A."/>
            <person name="Remington K."/>
            <person name="Beeson K."/>
            <person name="Tran B."/>
            <person name="Rogers Y.-H."/>
            <person name="Friedman R."/>
            <person name="Venter J.C."/>
        </authorList>
    </citation>
    <scope>NUCLEOTIDE SEQUENCE [LARGE SCALE GENOMIC DNA]</scope>
    <source>
        <strain evidence="15 16">HTCC1002</strain>
    </source>
</reference>
<gene>
    <name evidence="15" type="ORF">PU1002_02311</name>
</gene>
<keyword evidence="7" id="KW-1015">Disulfide bond</keyword>
<evidence type="ECO:0000256" key="3">
    <source>
        <dbReference type="ARBA" id="ARBA00013017"/>
    </source>
</evidence>
<feature type="domain" description="Thioredoxin" evidence="14">
    <location>
        <begin position="2"/>
        <end position="155"/>
    </location>
</feature>
<dbReference type="PANTHER" id="PTHR42801">
    <property type="entry name" value="THIOREDOXIN-DEPENDENT PEROXIDE REDUCTASE"/>
    <property type="match status" value="1"/>
</dbReference>
<dbReference type="AlphaFoldDB" id="Q1V2L5"/>
<accession>Q1V2L5</accession>
<dbReference type="Pfam" id="PF00578">
    <property type="entry name" value="AhpC-TSA"/>
    <property type="match status" value="1"/>
</dbReference>
<evidence type="ECO:0000313" key="16">
    <source>
        <dbReference type="Proteomes" id="UP000005306"/>
    </source>
</evidence>